<dbReference type="SMART" id="SM00449">
    <property type="entry name" value="SPRY"/>
    <property type="match status" value="1"/>
</dbReference>
<keyword evidence="2" id="KW-0464">Manganese</keyword>
<keyword evidence="7" id="KW-1185">Reference proteome</keyword>
<accession>A0AAN9E5Q9</accession>
<dbReference type="InterPro" id="IPR027417">
    <property type="entry name" value="P-loop_NTPase"/>
</dbReference>
<dbReference type="PANTHER" id="PTHR12381">
    <property type="entry name" value="HETEROGENEOUS NUCLEAR RIBONUCLEOPROTEIN U FAMILY MEMBER"/>
    <property type="match status" value="1"/>
</dbReference>
<protein>
    <recommendedName>
        <fullName evidence="5">SPRY domain-containing protein</fullName>
    </recommendedName>
</protein>
<dbReference type="GO" id="GO:0005634">
    <property type="term" value="C:nucleus"/>
    <property type="evidence" value="ECO:0007669"/>
    <property type="project" value="UniProtKB-SubCell"/>
</dbReference>
<reference evidence="6 7" key="1">
    <citation type="submission" date="2024-01" db="EMBL/GenBank/DDBJ databases">
        <title>The genomes of 5 underutilized Papilionoideae crops provide insights into root nodulation and disease resistanc.</title>
        <authorList>
            <person name="Yuan L."/>
        </authorList>
    </citation>
    <scope>NUCLEOTIDE SEQUENCE [LARGE SCALE GENOMIC DNA]</scope>
    <source>
        <strain evidence="6">ZHUSHIDOU_FW_LH</strain>
        <tissue evidence="6">Leaf</tissue>
    </source>
</reference>
<sequence length="665" mass="73379">MASAKRQHSEPLLVEEEEEEGINNPKKPKAAADSEYQSSLQVLLNPADCDLDFNIEGNGLVGYGLYEEGFAYCWSGARANVGITRGRYCFGCKVVSALPVVMEDTPFEQQHVCRLGISRGDDMVGNLGESKNSFGYGGTGKFSNSGKFSNYGERFGVGDTIVCCIDLENKPLASIGFSKNGKWLGAAIQFDAGPLGLGVVDSPIQDSRWSSAVFPHVLLKNVVVQMQFSVEDGLVPEQGFKPWVSAIEDRNMTMGPTFSDPRDCEVIMMVGLPASGKTTWAEKMVKEHPEKRYVLLGTNLILDQMKVPGLLRKNNYGERFDRLMDRATGIFNVVLSRAANIPRNYIIDQTNVYKSARKRKLKPFADYQKIAVVVFPKPEELIRRSDKRFKEMGKEVPPDAVNNMIANFVLPKSKDMHQTDEFFDQVMFVDLNRDESQKYLNQMKQDLTPLSNNNSTLSRGKSLSGSHLPSQGSLTGSGIHQHSTYPLISPSNSGMPNHVNVSGHVIEQHGSMNSLSGVHPHSQIPPVAGAPSPFGPHSNSKTSWFPVDNAGYNQTYGVVPTGGPYSRPNTVGNYMGFHGTYLDPYRSGMNEPSPIANARPVFSDYRTHGRPYYDNSGFRPDLHAPAPYDALSPYGTPNPRPPSYGSLPDNMQYSGVHPSQRPRYP</sequence>
<dbReference type="AlphaFoldDB" id="A0AAN9E5Q9"/>
<gene>
    <name evidence="6" type="ORF">RIF29_41460</name>
</gene>
<dbReference type="CDD" id="cd12884">
    <property type="entry name" value="SPRY_hnRNP"/>
    <property type="match status" value="1"/>
</dbReference>
<dbReference type="Pfam" id="PF00622">
    <property type="entry name" value="SPRY"/>
    <property type="match status" value="1"/>
</dbReference>
<dbReference type="InterPro" id="IPR035778">
    <property type="entry name" value="SPRY_hnRNP_U"/>
</dbReference>
<comment type="caution">
    <text evidence="6">The sequence shown here is derived from an EMBL/GenBank/DDBJ whole genome shotgun (WGS) entry which is preliminary data.</text>
</comment>
<dbReference type="InterPro" id="IPR003877">
    <property type="entry name" value="SPRY_dom"/>
</dbReference>
<dbReference type="PANTHER" id="PTHR12381:SF56">
    <property type="entry name" value="B30.2_SPRY DOMAIN-CONTAINING PROTEIN-RELATED"/>
    <property type="match status" value="1"/>
</dbReference>
<dbReference type="InterPro" id="IPR013320">
    <property type="entry name" value="ConA-like_dom_sf"/>
</dbReference>
<feature type="compositionally biased region" description="Polar residues" evidence="4">
    <location>
        <begin position="446"/>
        <end position="495"/>
    </location>
</feature>
<evidence type="ECO:0000259" key="5">
    <source>
        <dbReference type="SMART" id="SM00449"/>
    </source>
</evidence>
<dbReference type="Pfam" id="PF13671">
    <property type="entry name" value="AAA_33"/>
    <property type="match status" value="1"/>
</dbReference>
<feature type="domain" description="SPRY" evidence="5">
    <location>
        <begin position="85"/>
        <end position="232"/>
    </location>
</feature>
<organism evidence="6 7">
    <name type="scientific">Crotalaria pallida</name>
    <name type="common">Smooth rattlebox</name>
    <name type="synonym">Crotalaria striata</name>
    <dbReference type="NCBI Taxonomy" id="3830"/>
    <lineage>
        <taxon>Eukaryota</taxon>
        <taxon>Viridiplantae</taxon>
        <taxon>Streptophyta</taxon>
        <taxon>Embryophyta</taxon>
        <taxon>Tracheophyta</taxon>
        <taxon>Spermatophyta</taxon>
        <taxon>Magnoliopsida</taxon>
        <taxon>eudicotyledons</taxon>
        <taxon>Gunneridae</taxon>
        <taxon>Pentapetalae</taxon>
        <taxon>rosids</taxon>
        <taxon>fabids</taxon>
        <taxon>Fabales</taxon>
        <taxon>Fabaceae</taxon>
        <taxon>Papilionoideae</taxon>
        <taxon>50 kb inversion clade</taxon>
        <taxon>genistoids sensu lato</taxon>
        <taxon>core genistoids</taxon>
        <taxon>Crotalarieae</taxon>
        <taxon>Crotalaria</taxon>
    </lineage>
</organism>
<feature type="region of interest" description="Disordered" evidence="4">
    <location>
        <begin position="446"/>
        <end position="498"/>
    </location>
</feature>
<evidence type="ECO:0000256" key="4">
    <source>
        <dbReference type="SAM" id="MobiDB-lite"/>
    </source>
</evidence>
<dbReference type="SUPFAM" id="SSF49899">
    <property type="entry name" value="Concanavalin A-like lectins/glucanases"/>
    <property type="match status" value="1"/>
</dbReference>
<dbReference type="SUPFAM" id="SSF52540">
    <property type="entry name" value="P-loop containing nucleoside triphosphate hydrolases"/>
    <property type="match status" value="1"/>
</dbReference>
<evidence type="ECO:0000256" key="1">
    <source>
        <dbReference type="ARBA" id="ARBA00004123"/>
    </source>
</evidence>
<dbReference type="GO" id="GO:0003723">
    <property type="term" value="F:RNA binding"/>
    <property type="evidence" value="ECO:0007669"/>
    <property type="project" value="TreeGrafter"/>
</dbReference>
<name>A0AAN9E5Q9_CROPI</name>
<dbReference type="GO" id="GO:0000380">
    <property type="term" value="P:alternative mRNA splicing, via spliceosome"/>
    <property type="evidence" value="ECO:0007669"/>
    <property type="project" value="TreeGrafter"/>
</dbReference>
<dbReference type="Gene3D" id="3.40.50.300">
    <property type="entry name" value="P-loop containing nucleotide triphosphate hydrolases"/>
    <property type="match status" value="1"/>
</dbReference>
<keyword evidence="3" id="KW-0539">Nucleus</keyword>
<evidence type="ECO:0000313" key="7">
    <source>
        <dbReference type="Proteomes" id="UP001372338"/>
    </source>
</evidence>
<feature type="region of interest" description="Disordered" evidence="4">
    <location>
        <begin position="624"/>
        <end position="665"/>
    </location>
</feature>
<dbReference type="Gene3D" id="2.60.120.920">
    <property type="match status" value="1"/>
</dbReference>
<evidence type="ECO:0000256" key="3">
    <source>
        <dbReference type="ARBA" id="ARBA00023242"/>
    </source>
</evidence>
<evidence type="ECO:0000256" key="2">
    <source>
        <dbReference type="ARBA" id="ARBA00023211"/>
    </source>
</evidence>
<feature type="region of interest" description="Disordered" evidence="4">
    <location>
        <begin position="1"/>
        <end position="30"/>
    </location>
</feature>
<dbReference type="InterPro" id="IPR043136">
    <property type="entry name" value="B30.2/SPRY_sf"/>
</dbReference>
<proteinExistence type="predicted"/>
<evidence type="ECO:0000313" key="6">
    <source>
        <dbReference type="EMBL" id="KAK7246591.1"/>
    </source>
</evidence>
<dbReference type="EMBL" id="JAYWIO010000008">
    <property type="protein sequence ID" value="KAK7246591.1"/>
    <property type="molecule type" value="Genomic_DNA"/>
</dbReference>
<comment type="subcellular location">
    <subcellularLocation>
        <location evidence="1">Nucleus</location>
    </subcellularLocation>
</comment>
<dbReference type="Proteomes" id="UP001372338">
    <property type="component" value="Unassembled WGS sequence"/>
</dbReference>